<proteinExistence type="predicted"/>
<dbReference type="Proteomes" id="UP000291191">
    <property type="component" value="Unassembled WGS sequence"/>
</dbReference>
<evidence type="ECO:0000313" key="2">
    <source>
        <dbReference type="Proteomes" id="UP000291191"/>
    </source>
</evidence>
<gene>
    <name evidence="1" type="ORF">EAJ06_24045</name>
</gene>
<comment type="caution">
    <text evidence="1">The sequence shown here is derived from an EMBL/GenBank/DDBJ whole genome shotgun (WGS) entry which is preliminary data.</text>
</comment>
<evidence type="ECO:0000313" key="1">
    <source>
        <dbReference type="EMBL" id="RYT69659.1"/>
    </source>
</evidence>
<accession>A0A3E4L423</accession>
<name>A0A3E4L423_9BACE</name>
<dbReference type="EMBL" id="RCXO01000090">
    <property type="protein sequence ID" value="RYT69659.1"/>
    <property type="molecule type" value="Genomic_DNA"/>
</dbReference>
<keyword evidence="2" id="KW-1185">Reference proteome</keyword>
<sequence length="154" mass="18371">MILNLNRFMKVRCINNTGKSIRQYEYKSLKKEQLGRFGATEYTQFGLEIGKEFLVMGMLFGEGALDYLIDDGGYISAYPYPLFEIIDNKIPSFWYYKAFCCADEKYPYREAVWGYYELVFDDMHYEQLVDVEKVACQIYFKRKMELEQEFSLDK</sequence>
<reference evidence="1 2" key="1">
    <citation type="journal article" date="2019" name="Science, e1252229">
        <title>Invertible promoters mediate bacterial phase variation, antibiotic resistance, and host adaptation in the gut.</title>
        <authorList>
            <person name="Jiang X."/>
            <person name="Hall A.B."/>
            <person name="Arthur T.D."/>
            <person name="Plichta D.R."/>
            <person name="Covington C.T."/>
            <person name="Poyet M."/>
            <person name="Crothers J."/>
            <person name="Moses P.L."/>
            <person name="Tolonen A.C."/>
            <person name="Vlamakis H."/>
            <person name="Alm E.J."/>
            <person name="Xavier R.J."/>
        </authorList>
    </citation>
    <scope>NUCLEOTIDE SEQUENCE [LARGE SCALE GENOMIC DNA]</scope>
    <source>
        <strain evidence="2">bf_0095</strain>
    </source>
</reference>
<dbReference type="AlphaFoldDB" id="A0A3E4L423"/>
<organism evidence="1 2">
    <name type="scientific">Bacteroides intestinalis</name>
    <dbReference type="NCBI Taxonomy" id="329854"/>
    <lineage>
        <taxon>Bacteria</taxon>
        <taxon>Pseudomonadati</taxon>
        <taxon>Bacteroidota</taxon>
        <taxon>Bacteroidia</taxon>
        <taxon>Bacteroidales</taxon>
        <taxon>Bacteroidaceae</taxon>
        <taxon>Bacteroides</taxon>
    </lineage>
</organism>
<protein>
    <submittedName>
        <fullName evidence="1">Phosphoribosylaminoimidazole synthetase</fullName>
    </submittedName>
</protein>